<evidence type="ECO:0000256" key="2">
    <source>
        <dbReference type="ARBA" id="ARBA00022946"/>
    </source>
</evidence>
<evidence type="ECO:0000313" key="5">
    <source>
        <dbReference type="EMBL" id="HIX19165.1"/>
    </source>
</evidence>
<keyword evidence="2" id="KW-0809">Transit peptide</keyword>
<comment type="similarity">
    <text evidence="1">Belongs to the prokaryotic/mitochondrial release factor family.</text>
</comment>
<dbReference type="PANTHER" id="PTHR46203:SF1">
    <property type="entry name" value="MITOCHONDRIAL TRANSLATION RELEASE FACTOR IN RESCUE"/>
    <property type="match status" value="1"/>
</dbReference>
<reference evidence="5" key="2">
    <citation type="submission" date="2021-04" db="EMBL/GenBank/DDBJ databases">
        <authorList>
            <person name="Gilroy R."/>
        </authorList>
    </citation>
    <scope>NUCLEOTIDE SEQUENCE</scope>
    <source>
        <strain evidence="5">14975</strain>
    </source>
</reference>
<evidence type="ECO:0000313" key="6">
    <source>
        <dbReference type="Proteomes" id="UP000823964"/>
    </source>
</evidence>
<evidence type="ECO:0000256" key="3">
    <source>
        <dbReference type="SAM" id="MobiDB-lite"/>
    </source>
</evidence>
<feature type="compositionally biased region" description="Basic and acidic residues" evidence="3">
    <location>
        <begin position="115"/>
        <end position="126"/>
    </location>
</feature>
<accession>A0A9D1VAF9</accession>
<dbReference type="InterPro" id="IPR052405">
    <property type="entry name" value="Mito_Transl_Release_Factor"/>
</dbReference>
<dbReference type="Proteomes" id="UP000823964">
    <property type="component" value="Unassembled WGS sequence"/>
</dbReference>
<organism evidence="5 6">
    <name type="scientific">Candidatus Akkermansia intestinigallinarum</name>
    <dbReference type="NCBI Taxonomy" id="2838431"/>
    <lineage>
        <taxon>Bacteria</taxon>
        <taxon>Pseudomonadati</taxon>
        <taxon>Verrucomicrobiota</taxon>
        <taxon>Verrucomicrobiia</taxon>
        <taxon>Verrucomicrobiales</taxon>
        <taxon>Akkermansiaceae</taxon>
        <taxon>Akkermansia</taxon>
    </lineage>
</organism>
<dbReference type="Gene3D" id="3.30.160.20">
    <property type="match status" value="1"/>
</dbReference>
<proteinExistence type="inferred from homology"/>
<dbReference type="InterPro" id="IPR000352">
    <property type="entry name" value="Pep_chain_release_fac_I"/>
</dbReference>
<protein>
    <submittedName>
        <fullName evidence="5">Peptide chain release factor-like protein</fullName>
    </submittedName>
</protein>
<dbReference type="SUPFAM" id="SSF75620">
    <property type="entry name" value="Release factor"/>
    <property type="match status" value="1"/>
</dbReference>
<dbReference type="InterPro" id="IPR045853">
    <property type="entry name" value="Pep_chain_release_fac_I_sf"/>
</dbReference>
<reference evidence="5" key="1">
    <citation type="journal article" date="2021" name="PeerJ">
        <title>Extensive microbial diversity within the chicken gut microbiome revealed by metagenomics and culture.</title>
        <authorList>
            <person name="Gilroy R."/>
            <person name="Ravi A."/>
            <person name="Getino M."/>
            <person name="Pursley I."/>
            <person name="Horton D.L."/>
            <person name="Alikhan N.F."/>
            <person name="Baker D."/>
            <person name="Gharbi K."/>
            <person name="Hall N."/>
            <person name="Watson M."/>
            <person name="Adriaenssens E.M."/>
            <person name="Foster-Nyarko E."/>
            <person name="Jarju S."/>
            <person name="Secka A."/>
            <person name="Antonio M."/>
            <person name="Oren A."/>
            <person name="Chaudhuri R.R."/>
            <person name="La Ragione R."/>
            <person name="Hildebrand F."/>
            <person name="Pallen M.J."/>
        </authorList>
    </citation>
    <scope>NUCLEOTIDE SEQUENCE</scope>
    <source>
        <strain evidence="5">14975</strain>
    </source>
</reference>
<sequence length="126" mass="14330">MPVTPKKLQELAERMRALGVREADLRESFVRGHGRGGQKVNKSNNCVCLIHEASGLVVKCHCEREREVNRFLARRALCDELEHRLGLGPSRRQRELMRSAGHKGRTGSPHSLTVVERKSREPRAEE</sequence>
<name>A0A9D1VAF9_9BACT</name>
<dbReference type="PANTHER" id="PTHR46203">
    <property type="entry name" value="PROBABLE PEPTIDE CHAIN RELEASE FACTOR C12ORF65"/>
    <property type="match status" value="1"/>
</dbReference>
<feature type="region of interest" description="Disordered" evidence="3">
    <location>
        <begin position="88"/>
        <end position="126"/>
    </location>
</feature>
<dbReference type="AlphaFoldDB" id="A0A9D1VAF9"/>
<dbReference type="Pfam" id="PF00472">
    <property type="entry name" value="RF-1"/>
    <property type="match status" value="1"/>
</dbReference>
<feature type="domain" description="Prokaryotic-type class I peptide chain release factors" evidence="4">
    <location>
        <begin position="19"/>
        <end position="98"/>
    </location>
</feature>
<comment type="caution">
    <text evidence="5">The sequence shown here is derived from an EMBL/GenBank/DDBJ whole genome shotgun (WGS) entry which is preliminary data.</text>
</comment>
<gene>
    <name evidence="5" type="ORF">H9862_01015</name>
</gene>
<dbReference type="GO" id="GO:0003747">
    <property type="term" value="F:translation release factor activity"/>
    <property type="evidence" value="ECO:0007669"/>
    <property type="project" value="InterPro"/>
</dbReference>
<dbReference type="EMBL" id="DXFQ01000014">
    <property type="protein sequence ID" value="HIX19165.1"/>
    <property type="molecule type" value="Genomic_DNA"/>
</dbReference>
<evidence type="ECO:0000259" key="4">
    <source>
        <dbReference type="Pfam" id="PF00472"/>
    </source>
</evidence>
<evidence type="ECO:0000256" key="1">
    <source>
        <dbReference type="ARBA" id="ARBA00010835"/>
    </source>
</evidence>